<evidence type="ECO:0000313" key="2">
    <source>
        <dbReference type="Proteomes" id="UP000053240"/>
    </source>
</evidence>
<dbReference type="EMBL" id="KQ461108">
    <property type="protein sequence ID" value="KPJ09339.1"/>
    <property type="molecule type" value="Genomic_DNA"/>
</dbReference>
<dbReference type="Proteomes" id="UP000053240">
    <property type="component" value="Unassembled WGS sequence"/>
</dbReference>
<gene>
    <name evidence="1" type="ORF">RR48_15480</name>
</gene>
<organism evidence="1 2">
    <name type="scientific">Papilio machaon</name>
    <name type="common">Old World swallowtail butterfly</name>
    <dbReference type="NCBI Taxonomy" id="76193"/>
    <lineage>
        <taxon>Eukaryota</taxon>
        <taxon>Metazoa</taxon>
        <taxon>Ecdysozoa</taxon>
        <taxon>Arthropoda</taxon>
        <taxon>Hexapoda</taxon>
        <taxon>Insecta</taxon>
        <taxon>Pterygota</taxon>
        <taxon>Neoptera</taxon>
        <taxon>Endopterygota</taxon>
        <taxon>Lepidoptera</taxon>
        <taxon>Glossata</taxon>
        <taxon>Ditrysia</taxon>
        <taxon>Papilionoidea</taxon>
        <taxon>Papilionidae</taxon>
        <taxon>Papilioninae</taxon>
        <taxon>Papilio</taxon>
    </lineage>
</organism>
<keyword evidence="2" id="KW-1185">Reference proteome</keyword>
<proteinExistence type="predicted"/>
<reference evidence="1 2" key="1">
    <citation type="journal article" date="2015" name="Nat. Commun.">
        <title>Outbred genome sequencing and CRISPR/Cas9 gene editing in butterflies.</title>
        <authorList>
            <person name="Li X."/>
            <person name="Fan D."/>
            <person name="Zhang W."/>
            <person name="Liu G."/>
            <person name="Zhang L."/>
            <person name="Zhao L."/>
            <person name="Fang X."/>
            <person name="Chen L."/>
            <person name="Dong Y."/>
            <person name="Chen Y."/>
            <person name="Ding Y."/>
            <person name="Zhao R."/>
            <person name="Feng M."/>
            <person name="Zhu Y."/>
            <person name="Feng Y."/>
            <person name="Jiang X."/>
            <person name="Zhu D."/>
            <person name="Xiang H."/>
            <person name="Feng X."/>
            <person name="Li S."/>
            <person name="Wang J."/>
            <person name="Zhang G."/>
            <person name="Kronforst M.R."/>
            <person name="Wang W."/>
        </authorList>
    </citation>
    <scope>NUCLEOTIDE SEQUENCE [LARGE SCALE GENOMIC DNA]</scope>
    <source>
        <strain evidence="1">Ya'a_city_454_Pm</strain>
        <tissue evidence="1">Whole body</tissue>
    </source>
</reference>
<accession>A0A194QVI9</accession>
<evidence type="ECO:0000313" key="1">
    <source>
        <dbReference type="EMBL" id="KPJ09339.1"/>
    </source>
</evidence>
<sequence length="235" mass="26641">MDIFNTRGTADALPVFEKALGAFSRVEHRAAPGRARASRTDPTSPSPLPTKLAHQFWISYHPHTGAKHTSSGDETPPFPQEDLEKQIFNHEERLQKEKNSQAREDEEVRQLDKSLLYQRAIGAEEEHKQKIKLAKARSLQESELESHKTISLNINTSMETYDATIEDSSFENEDKTKKPSTKRFLRKNFHTYSTNKYVHKIFHKCNIGGANKLAEPGVAGYLTPYPMGGMFEVAL</sequence>
<name>A0A194QVI9_PAPMA</name>
<dbReference type="AlphaFoldDB" id="A0A194QVI9"/>
<dbReference type="InParanoid" id="A0A194QVI9"/>
<protein>
    <submittedName>
        <fullName evidence="1">Uncharacterized protein</fullName>
    </submittedName>
</protein>